<feature type="region of interest" description="Disordered" evidence="1">
    <location>
        <begin position="1"/>
        <end position="142"/>
    </location>
</feature>
<evidence type="ECO:0000313" key="2">
    <source>
        <dbReference type="EMBL" id="VDP90050.1"/>
    </source>
</evidence>
<dbReference type="EMBL" id="UZAN01053590">
    <property type="protein sequence ID" value="VDP90050.1"/>
    <property type="molecule type" value="Genomic_DNA"/>
</dbReference>
<dbReference type="WBParaSite" id="ECPE_0001281501-mRNA-1">
    <property type="protein sequence ID" value="ECPE_0001281501-mRNA-1"/>
    <property type="gene ID" value="ECPE_0001281501"/>
</dbReference>
<proteinExistence type="predicted"/>
<reference evidence="4" key="1">
    <citation type="submission" date="2016-06" db="UniProtKB">
        <authorList>
            <consortium name="WormBaseParasite"/>
        </authorList>
    </citation>
    <scope>IDENTIFICATION</scope>
</reference>
<sequence length="214" mass="22965">MNSNFSTDSPDSNPDSTTPMSQTTVSVPAGGSVMPTTGASSSPSLFSTGTPFRNATLARQPSFDHGGEGRLSSTQVKQRLKTHVLNRRKQSSGSTGSSVGSRHRRSDDRFVLGSHLNTSQGSEPNPASTNYRGGGGGGGFWDSNDSANSFDSDWNEPMTGGKSEHSMYNKSTDSPFVVPLEMMIVLIGKPLIYADKKVEWLTTNQQLCYESVCR</sequence>
<feature type="compositionally biased region" description="Basic residues" evidence="1">
    <location>
        <begin position="78"/>
        <end position="90"/>
    </location>
</feature>
<name>A0A183B0P3_9TREM</name>
<gene>
    <name evidence="2" type="ORF">ECPE_LOCUS12778</name>
</gene>
<feature type="compositionally biased region" description="Polar residues" evidence="1">
    <location>
        <begin position="34"/>
        <end position="59"/>
    </location>
</feature>
<accession>A0A183B0P3</accession>
<reference evidence="2 3" key="2">
    <citation type="submission" date="2018-11" db="EMBL/GenBank/DDBJ databases">
        <authorList>
            <consortium name="Pathogen Informatics"/>
        </authorList>
    </citation>
    <scope>NUCLEOTIDE SEQUENCE [LARGE SCALE GENOMIC DNA]</scope>
    <source>
        <strain evidence="2 3">Egypt</strain>
    </source>
</reference>
<feature type="compositionally biased region" description="Low complexity" evidence="1">
    <location>
        <begin position="91"/>
        <end position="100"/>
    </location>
</feature>
<evidence type="ECO:0000256" key="1">
    <source>
        <dbReference type="SAM" id="MobiDB-lite"/>
    </source>
</evidence>
<keyword evidence="3" id="KW-1185">Reference proteome</keyword>
<dbReference type="OrthoDB" id="10498091at2759"/>
<evidence type="ECO:0000313" key="4">
    <source>
        <dbReference type="WBParaSite" id="ECPE_0001281501-mRNA-1"/>
    </source>
</evidence>
<feature type="compositionally biased region" description="Low complexity" evidence="1">
    <location>
        <begin position="1"/>
        <end position="19"/>
    </location>
</feature>
<dbReference type="AlphaFoldDB" id="A0A183B0P3"/>
<dbReference type="Proteomes" id="UP000272942">
    <property type="component" value="Unassembled WGS sequence"/>
</dbReference>
<evidence type="ECO:0000313" key="3">
    <source>
        <dbReference type="Proteomes" id="UP000272942"/>
    </source>
</evidence>
<protein>
    <submittedName>
        <fullName evidence="4">TORC_M domain-containing protein</fullName>
    </submittedName>
</protein>
<organism evidence="4">
    <name type="scientific">Echinostoma caproni</name>
    <dbReference type="NCBI Taxonomy" id="27848"/>
    <lineage>
        <taxon>Eukaryota</taxon>
        <taxon>Metazoa</taxon>
        <taxon>Spiralia</taxon>
        <taxon>Lophotrochozoa</taxon>
        <taxon>Platyhelminthes</taxon>
        <taxon>Trematoda</taxon>
        <taxon>Digenea</taxon>
        <taxon>Plagiorchiida</taxon>
        <taxon>Echinostomata</taxon>
        <taxon>Echinostomatoidea</taxon>
        <taxon>Echinostomatidae</taxon>
        <taxon>Echinostoma</taxon>
    </lineage>
</organism>
<feature type="compositionally biased region" description="Polar residues" evidence="1">
    <location>
        <begin position="115"/>
        <end position="131"/>
    </location>
</feature>